<feature type="region of interest" description="Disordered" evidence="1">
    <location>
        <begin position="1"/>
        <end position="75"/>
    </location>
</feature>
<reference evidence="3" key="2">
    <citation type="submission" date="2023-01" db="EMBL/GenBank/DDBJ databases">
        <title>Draft genome sequence of Pseudoalteromonas tetraodonis strain NBRC 103034.</title>
        <authorList>
            <person name="Sun Q."/>
            <person name="Mori K."/>
        </authorList>
    </citation>
    <scope>NUCLEOTIDE SEQUENCE</scope>
    <source>
        <strain evidence="3">NBRC 103034</strain>
    </source>
</reference>
<comment type="caution">
    <text evidence="3">The sequence shown here is derived from an EMBL/GenBank/DDBJ whole genome shotgun (WGS) entry which is preliminary data.</text>
</comment>
<dbReference type="Pfam" id="PF02120">
    <property type="entry name" value="Flg_hook"/>
    <property type="match status" value="1"/>
</dbReference>
<protein>
    <submittedName>
        <fullName evidence="3">Flagellar hook-length control protein FliK</fullName>
    </submittedName>
</protein>
<feature type="compositionally biased region" description="Low complexity" evidence="1">
    <location>
        <begin position="48"/>
        <end position="60"/>
    </location>
</feature>
<keyword evidence="3" id="KW-0282">Flagellum</keyword>
<evidence type="ECO:0000313" key="4">
    <source>
        <dbReference type="Proteomes" id="UP001161408"/>
    </source>
</evidence>
<dbReference type="AlphaFoldDB" id="A0AA37S4V4"/>
<keyword evidence="3" id="KW-0969">Cilium</keyword>
<reference evidence="3" key="1">
    <citation type="journal article" date="2014" name="Int. J. Syst. Evol. Microbiol.">
        <title>Complete genome sequence of Corynebacterium casei LMG S-19264T (=DSM 44701T), isolated from a smear-ripened cheese.</title>
        <authorList>
            <consortium name="US DOE Joint Genome Institute (JGI-PGF)"/>
            <person name="Walter F."/>
            <person name="Albersmeier A."/>
            <person name="Kalinowski J."/>
            <person name="Ruckert C."/>
        </authorList>
    </citation>
    <scope>NUCLEOTIDE SEQUENCE</scope>
    <source>
        <strain evidence="3">NBRC 103034</strain>
    </source>
</reference>
<dbReference type="EMBL" id="BSNE01000014">
    <property type="protein sequence ID" value="GLQ03491.1"/>
    <property type="molecule type" value="Genomic_DNA"/>
</dbReference>
<evidence type="ECO:0000313" key="3">
    <source>
        <dbReference type="EMBL" id="GLQ03491.1"/>
    </source>
</evidence>
<feature type="compositionally biased region" description="Polar residues" evidence="1">
    <location>
        <begin position="375"/>
        <end position="386"/>
    </location>
</feature>
<sequence>MSIQANNMATKTDFGSATNKPTILKSSTPADAQELQSELEPFTLSSKQQQTKQQNVQGEQPQESSEQLAQEDASAETQEIINPYFFSTANYNLDTNKISAPVKTLLNPNSNLGVDSEVMAEETPTAQLVTNEQLQTTHLETQSEDSFVTQEPAKTTPVQNIAMNIATTAAPTAAINVTPANAVVNKELNTLEVDKAPQTLYSQALLNRLNQPSVVLNTYAQAQSSSLTSEQVAIQPSVSLSKLELAALSQSAQSKMVFTESRESTGQKSTLVNAFSASAPAPESFEWHKEKLKEAPSEWGQRLLHVLGDKVKLQIGQQLQRAQIRLDPPNLGSIEISINIEGDKTSVSLTTSNAQVRDAIAQTLDQLRQSLSQNSSTTVDVNLSDKQQQSQQQLENNEIANNQTESPSHSDTASTHSAKSPLDWLDLLV</sequence>
<accession>A0AA37S4V4</accession>
<dbReference type="Proteomes" id="UP001161408">
    <property type="component" value="Unassembled WGS sequence"/>
</dbReference>
<dbReference type="InterPro" id="IPR021136">
    <property type="entry name" value="Flagellar_hook_control-like_C"/>
</dbReference>
<dbReference type="PANTHER" id="PTHR37533:SF2">
    <property type="entry name" value="FLAGELLAR HOOK-LENGTH CONTROL PROTEIN"/>
    <property type="match status" value="1"/>
</dbReference>
<dbReference type="CDD" id="cd17470">
    <property type="entry name" value="T3SS_Flik_C"/>
    <property type="match status" value="1"/>
</dbReference>
<dbReference type="InterPro" id="IPR052563">
    <property type="entry name" value="FliK"/>
</dbReference>
<feature type="compositionally biased region" description="Polar residues" evidence="1">
    <location>
        <begin position="1"/>
        <end position="36"/>
    </location>
</feature>
<evidence type="ECO:0000259" key="2">
    <source>
        <dbReference type="Pfam" id="PF02120"/>
    </source>
</evidence>
<keyword evidence="3" id="KW-0966">Cell projection</keyword>
<feature type="domain" description="Flagellar hook-length control protein-like C-terminal" evidence="2">
    <location>
        <begin position="309"/>
        <end position="392"/>
    </location>
</feature>
<feature type="region of interest" description="Disordered" evidence="1">
    <location>
        <begin position="375"/>
        <end position="395"/>
    </location>
</feature>
<dbReference type="PANTHER" id="PTHR37533">
    <property type="entry name" value="FLAGELLAR HOOK-LENGTH CONTROL PROTEIN"/>
    <property type="match status" value="1"/>
</dbReference>
<keyword evidence="4" id="KW-1185">Reference proteome</keyword>
<proteinExistence type="predicted"/>
<dbReference type="InterPro" id="IPR038610">
    <property type="entry name" value="FliK-like_C_sf"/>
</dbReference>
<dbReference type="Gene3D" id="3.30.750.140">
    <property type="match status" value="1"/>
</dbReference>
<organism evidence="3 4">
    <name type="scientific">Pseudoalteromonas tetraodonis GFC</name>
    <dbReference type="NCBI Taxonomy" id="1315271"/>
    <lineage>
        <taxon>Bacteria</taxon>
        <taxon>Pseudomonadati</taxon>
        <taxon>Pseudomonadota</taxon>
        <taxon>Gammaproteobacteria</taxon>
        <taxon>Alteromonadales</taxon>
        <taxon>Pseudoalteromonadaceae</taxon>
        <taxon>Pseudoalteromonas</taxon>
    </lineage>
</organism>
<dbReference type="RefSeq" id="WP_096038285.1">
    <property type="nucleotide sequence ID" value="NZ_BJXY01000021.1"/>
</dbReference>
<evidence type="ECO:0000256" key="1">
    <source>
        <dbReference type="SAM" id="MobiDB-lite"/>
    </source>
</evidence>
<name>A0AA37S4V4_9GAMM</name>
<gene>
    <name evidence="3" type="ORF">GCM10007914_23720</name>
</gene>